<keyword evidence="7" id="KW-0325">Glycoprotein</keyword>
<dbReference type="InterPro" id="IPR050439">
    <property type="entry name" value="ADAMTS_ADAMTS-like"/>
</dbReference>
<dbReference type="PROSITE" id="PS50092">
    <property type="entry name" value="TSP1"/>
    <property type="match status" value="6"/>
</dbReference>
<evidence type="ECO:0000256" key="4">
    <source>
        <dbReference type="ARBA" id="ARBA00022801"/>
    </source>
</evidence>
<dbReference type="GO" id="GO:0030198">
    <property type="term" value="P:extracellular matrix organization"/>
    <property type="evidence" value="ECO:0007669"/>
    <property type="project" value="InterPro"/>
</dbReference>
<dbReference type="PANTHER" id="PTHR13723:SF281">
    <property type="entry name" value="PAPILIN"/>
    <property type="match status" value="1"/>
</dbReference>
<accession>A0A158QJI5</accession>
<keyword evidence="6 8" id="KW-1015">Disulfide bond</keyword>
<keyword evidence="5" id="KW-0862">Zinc</keyword>
<evidence type="ECO:0000256" key="3">
    <source>
        <dbReference type="ARBA" id="ARBA00022723"/>
    </source>
</evidence>
<dbReference type="Pfam" id="PF17771">
    <property type="entry name" value="ADAMTS_CR_2"/>
    <property type="match status" value="1"/>
</dbReference>
<feature type="disulfide bond" evidence="8">
    <location>
        <begin position="66"/>
        <end position="86"/>
    </location>
</feature>
<sequence>LPFSKLKFLLNFSRPDSSCLRVQNSQYHAFTAEKLNILTQRSKPGRNFTLNQQCAIALRQKESQFCGHSFTVCKQLHCYDVQREMCLPVEAPWAEGSRCGYNRWCVMGKCLPEGETIPSVNGGWSAWEEWGVCSRSCGGGIQFSRRECTSPEPQNGGEPCLGTNVRIRSCNVQLFPLIYLNYLPFFSHYLRQAGNSNACKLVCLDGMKEVKHNESLPDGTPCYSSEPDICVKGKCWKAGLIFEELKTRIRRGETREPFAGAELYYSGSRRKEEIVFIKGRINKNVNILIRIENKDTTQPLPDVNYTYYVDKGSKDLRFNPDDYHSSDPLLPFLRSPRKDTPVEEPSAVATYQRTQNEPIHFEWKMDEVPKECTSCSAYFCFLHEGIVKSHASCYPVFTSVVAAKRYGMHPLHPVSARYCGEESRPAAATRNCADYCGVRWSWKEVNNSDNSASQSSCSARCGEGVSEVRFTAVCEEKVQERDSAYITWRESSLGAYACIKAELGEPPEDRVITNRCSGSCRPLQWVFSDWHECSEKCGSSTKQRSVTCVDDMGEHWPLTECLKSIPSDSMHTLDGVDNYVGTESAECFEVSGCGGEFKWVISSWSDCRQNTGYSDTGALCYSTLRQMLYRKPQTIPSSSSLAGVRSRSVKCILSSGSNEEDQREAPEQYCERAGLPKPPEQQSCTVDFTCYRWTVVHFSKCSTTCSLGQRVGQLACEEVKISRDESPVVTTLGESDCLYHLGTNVSLLIDSRSDEPTVFIVESGSIEEREGFQRSSSIRPLAYSLGKPVIVACSNPPCRSHSIEWISSEWSSCSATCGIGFQRRSVRCLKVERQTGVFANAETVISEEPEIECSSRGLARPPDMRLCETAPCVKWVPSEWSECQGTCELGTQERRIRCVRQMSVNTSSPERTTWQSFEIPPDGGTSVIEQEVSQSACESQPKPLDKRTCLLPTDCPYWYQGPWSSCSATCGAGQRFRRVDCRFPNGTVLYVNRMVARVRRRREYQTISRERFNGPKCPEPRPVDNTECQLGPCQENRPFWWPVVSTVCIANGCNRGFQERKLQCLTPSFEEVDPKECAYSRKPLDKIPCTKRECKTYRWRVDPWTRCPYTCGKHSRYRNVRCVDDLGGEYADHLCQAHLRPDSWSLCPDACPDYPISCWDQKQRDLSSTDGIYDMAVHRQIVKIYCSDMETSYPKEYLPLYHQNYASIRHITETYVFSFISKVKNLLQYLLLSALRIWIRWSEYKNKYTLV</sequence>
<feature type="disulfide bond" evidence="8">
    <location>
        <begin position="148"/>
        <end position="160"/>
    </location>
</feature>
<dbReference type="SUPFAM" id="SSF82895">
    <property type="entry name" value="TSP-1 type 1 repeat"/>
    <property type="match status" value="5"/>
</dbReference>
<keyword evidence="2" id="KW-0964">Secreted</keyword>
<dbReference type="Gene3D" id="3.40.1620.60">
    <property type="match status" value="1"/>
</dbReference>
<feature type="domain" description="GON" evidence="9">
    <location>
        <begin position="1154"/>
        <end position="1251"/>
    </location>
</feature>
<evidence type="ECO:0000256" key="1">
    <source>
        <dbReference type="ARBA" id="ARBA00004613"/>
    </source>
</evidence>
<dbReference type="InterPro" id="IPR013273">
    <property type="entry name" value="ADAMTS/ADAMTS-like"/>
</dbReference>
<dbReference type="GO" id="GO:0031012">
    <property type="term" value="C:extracellular matrix"/>
    <property type="evidence" value="ECO:0007669"/>
    <property type="project" value="TreeGrafter"/>
</dbReference>
<dbReference type="PRINTS" id="PR01857">
    <property type="entry name" value="ADAMTSFAMILY"/>
</dbReference>
<proteinExistence type="predicted"/>
<dbReference type="GO" id="GO:0005576">
    <property type="term" value="C:extracellular region"/>
    <property type="evidence" value="ECO:0007669"/>
    <property type="project" value="UniProtKB-SubCell"/>
</dbReference>
<dbReference type="AlphaFoldDB" id="A0A158QJI5"/>
<evidence type="ECO:0000256" key="5">
    <source>
        <dbReference type="ARBA" id="ARBA00022833"/>
    </source>
</evidence>
<dbReference type="InterPro" id="IPR012314">
    <property type="entry name" value="Pept_M12B_GON-ADAMTSs"/>
</dbReference>
<evidence type="ECO:0000256" key="8">
    <source>
        <dbReference type="PIRSR" id="PIRSR613273-3"/>
    </source>
</evidence>
<dbReference type="Pfam" id="PF00090">
    <property type="entry name" value="TSP_1"/>
    <property type="match status" value="3"/>
</dbReference>
<dbReference type="FunFam" id="2.20.100.10:FF:000001">
    <property type="entry name" value="semaphorin-5A isoform X1"/>
    <property type="match status" value="1"/>
</dbReference>
<reference evidence="10" key="1">
    <citation type="submission" date="2016-04" db="UniProtKB">
        <authorList>
            <consortium name="WormBaseParasite"/>
        </authorList>
    </citation>
    <scope>IDENTIFICATION</scope>
</reference>
<evidence type="ECO:0000256" key="2">
    <source>
        <dbReference type="ARBA" id="ARBA00022525"/>
    </source>
</evidence>
<dbReference type="GO" id="GO:0008270">
    <property type="term" value="F:zinc ion binding"/>
    <property type="evidence" value="ECO:0007669"/>
    <property type="project" value="InterPro"/>
</dbReference>
<name>A0A158QJI5_RODNA</name>
<dbReference type="GO" id="GO:0006508">
    <property type="term" value="P:proteolysis"/>
    <property type="evidence" value="ECO:0007669"/>
    <property type="project" value="TreeGrafter"/>
</dbReference>
<dbReference type="WBParaSite" id="HNAJ_0001197701-mRNA-1">
    <property type="protein sequence ID" value="HNAJ_0001197701-mRNA-1"/>
    <property type="gene ID" value="HNAJ_0001197701"/>
</dbReference>
<feature type="disulfide bond" evidence="8">
    <location>
        <begin position="73"/>
        <end position="105"/>
    </location>
</feature>
<comment type="subcellular location">
    <subcellularLocation>
        <location evidence="1">Secreted</location>
    </subcellularLocation>
</comment>
<keyword evidence="4" id="KW-0378">Hydrolase</keyword>
<dbReference type="PANTHER" id="PTHR13723">
    <property type="entry name" value="ADAMTS A DISINTEGRIN AND METALLOPROTEASE WITH THROMBOSPONDIN MOTIFS PROTEASE"/>
    <property type="match status" value="1"/>
</dbReference>
<protein>
    <submittedName>
        <fullName evidence="10">GON domain-containing protein</fullName>
    </submittedName>
</protein>
<dbReference type="Gene3D" id="2.20.100.10">
    <property type="entry name" value="Thrombospondin type-1 (TSP1) repeat"/>
    <property type="match status" value="3"/>
</dbReference>
<evidence type="ECO:0000259" key="9">
    <source>
        <dbReference type="PROSITE" id="PS51046"/>
    </source>
</evidence>
<dbReference type="InterPro" id="IPR041645">
    <property type="entry name" value="ADAMTS_CR_2"/>
</dbReference>
<dbReference type="SMART" id="SM00209">
    <property type="entry name" value="TSP1"/>
    <property type="match status" value="7"/>
</dbReference>
<evidence type="ECO:0000256" key="6">
    <source>
        <dbReference type="ARBA" id="ARBA00023157"/>
    </source>
</evidence>
<feature type="disulfide bond" evidence="8">
    <location>
        <begin position="133"/>
        <end position="170"/>
    </location>
</feature>
<dbReference type="GO" id="GO:0004222">
    <property type="term" value="F:metalloendopeptidase activity"/>
    <property type="evidence" value="ECO:0007669"/>
    <property type="project" value="InterPro"/>
</dbReference>
<dbReference type="InterPro" id="IPR036383">
    <property type="entry name" value="TSP1_rpt_sf"/>
</dbReference>
<evidence type="ECO:0000256" key="7">
    <source>
        <dbReference type="ARBA" id="ARBA00023180"/>
    </source>
</evidence>
<organism evidence="10">
    <name type="scientific">Rodentolepis nana</name>
    <name type="common">Dwarf tapeworm</name>
    <name type="synonym">Hymenolepis nana</name>
    <dbReference type="NCBI Taxonomy" id="102285"/>
    <lineage>
        <taxon>Eukaryota</taxon>
        <taxon>Metazoa</taxon>
        <taxon>Spiralia</taxon>
        <taxon>Lophotrochozoa</taxon>
        <taxon>Platyhelminthes</taxon>
        <taxon>Cestoda</taxon>
        <taxon>Eucestoda</taxon>
        <taxon>Cyclophyllidea</taxon>
        <taxon>Hymenolepididae</taxon>
        <taxon>Rodentolepis</taxon>
    </lineage>
</organism>
<evidence type="ECO:0000313" key="10">
    <source>
        <dbReference type="WBParaSite" id="HNAJ_0001197701-mRNA-1"/>
    </source>
</evidence>
<feature type="disulfide bond" evidence="8">
    <location>
        <begin position="54"/>
        <end position="78"/>
    </location>
</feature>
<dbReference type="PROSITE" id="PS51046">
    <property type="entry name" value="GON"/>
    <property type="match status" value="1"/>
</dbReference>
<feature type="disulfide bond" evidence="8">
    <location>
        <begin position="99"/>
        <end position="110"/>
    </location>
</feature>
<dbReference type="STRING" id="102285.A0A158QJI5"/>
<dbReference type="Pfam" id="PF08685">
    <property type="entry name" value="GON"/>
    <property type="match status" value="1"/>
</dbReference>
<dbReference type="Pfam" id="PF19030">
    <property type="entry name" value="TSP1_ADAMTS"/>
    <property type="match status" value="3"/>
</dbReference>
<dbReference type="InterPro" id="IPR000884">
    <property type="entry name" value="TSP1_rpt"/>
</dbReference>
<keyword evidence="3" id="KW-0479">Metal-binding</keyword>